<evidence type="ECO:0000256" key="1">
    <source>
        <dbReference type="SAM" id="Phobius"/>
    </source>
</evidence>
<evidence type="ECO:0000313" key="2">
    <source>
        <dbReference type="EMBL" id="MQM24448.1"/>
    </source>
</evidence>
<accession>A0A6L5G496</accession>
<organism evidence="2 3">
    <name type="scientific">Glycomyces albidus</name>
    <dbReference type="NCBI Taxonomy" id="2656774"/>
    <lineage>
        <taxon>Bacteria</taxon>
        <taxon>Bacillati</taxon>
        <taxon>Actinomycetota</taxon>
        <taxon>Actinomycetes</taxon>
        <taxon>Glycomycetales</taxon>
        <taxon>Glycomycetaceae</taxon>
        <taxon>Glycomyces</taxon>
    </lineage>
</organism>
<dbReference type="AlphaFoldDB" id="A0A6L5G496"/>
<comment type="caution">
    <text evidence="2">The sequence shown here is derived from an EMBL/GenBank/DDBJ whole genome shotgun (WGS) entry which is preliminary data.</text>
</comment>
<dbReference type="EMBL" id="WIAO01000002">
    <property type="protein sequence ID" value="MQM24448.1"/>
    <property type="molecule type" value="Genomic_DNA"/>
</dbReference>
<feature type="transmembrane region" description="Helical" evidence="1">
    <location>
        <begin position="21"/>
        <end position="40"/>
    </location>
</feature>
<feature type="transmembrane region" description="Helical" evidence="1">
    <location>
        <begin position="46"/>
        <end position="64"/>
    </location>
</feature>
<dbReference type="Proteomes" id="UP000477750">
    <property type="component" value="Unassembled WGS sequence"/>
</dbReference>
<keyword evidence="3" id="KW-1185">Reference proteome</keyword>
<protein>
    <submittedName>
        <fullName evidence="2">Uncharacterized protein</fullName>
    </submittedName>
</protein>
<sequence length="140" mass="15275">MQTGPRPHLIAVRRRAFSPSVVFACGLLVITGGSFLTFGLDNVGGIGFLVFGALQAIMGVLEFTRPYFVYDPATDELRMIDIFGIKDRVYGGPVGERIYFNDGDLMRALPNGVQVAVKTWPARKDDLAIVIAALPRYPVA</sequence>
<proteinExistence type="predicted"/>
<reference evidence="2 3" key="1">
    <citation type="submission" date="2019-10" db="EMBL/GenBank/DDBJ databases">
        <title>Glycomyces albidus sp. nov., a novel actinomycete isolated from rhizosphere soil of wheat (Triticum aestivum L.).</title>
        <authorList>
            <person name="Qian L."/>
        </authorList>
    </citation>
    <scope>NUCLEOTIDE SEQUENCE [LARGE SCALE GENOMIC DNA]</scope>
    <source>
        <strain evidence="2 3">NEAU-7082</strain>
    </source>
</reference>
<keyword evidence="1" id="KW-0812">Transmembrane</keyword>
<name>A0A6L5G496_9ACTN</name>
<dbReference type="RefSeq" id="WP_153023627.1">
    <property type="nucleotide sequence ID" value="NZ_WIAO01000002.1"/>
</dbReference>
<gene>
    <name evidence="2" type="ORF">GFD30_02455</name>
</gene>
<keyword evidence="1" id="KW-0472">Membrane</keyword>
<keyword evidence="1" id="KW-1133">Transmembrane helix</keyword>
<evidence type="ECO:0000313" key="3">
    <source>
        <dbReference type="Proteomes" id="UP000477750"/>
    </source>
</evidence>